<evidence type="ECO:0000256" key="1">
    <source>
        <dbReference type="SAM" id="MobiDB-lite"/>
    </source>
</evidence>
<sequence>MGIPPAPTNWNSPFPSSLPSPPENLGFGLTLLYQLSKLHWKNEEHRHSFANIQIQSQYPPPPSPQKKNNYTHSFCFKLKHYNSENPSLQHTPHAENPTQKKKIPAATEHQNID</sequence>
<dbReference type="EMBL" id="CM001881">
    <property type="protein sequence ID" value="EOY20934.1"/>
    <property type="molecule type" value="Genomic_DNA"/>
</dbReference>
<dbReference type="Gramene" id="EOY20934">
    <property type="protein sequence ID" value="EOY20934"/>
    <property type="gene ID" value="TCM_012259"/>
</dbReference>
<keyword evidence="3" id="KW-1185">Reference proteome</keyword>
<evidence type="ECO:0000313" key="3">
    <source>
        <dbReference type="Proteomes" id="UP000026915"/>
    </source>
</evidence>
<proteinExistence type="predicted"/>
<feature type="region of interest" description="Disordered" evidence="1">
    <location>
        <begin position="82"/>
        <end position="113"/>
    </location>
</feature>
<dbReference type="HOGENOM" id="CLU_2138061_0_0_1"/>
<gene>
    <name evidence="2" type="ORF">TCM_012259</name>
</gene>
<evidence type="ECO:0000313" key="2">
    <source>
        <dbReference type="EMBL" id="EOY20934.1"/>
    </source>
</evidence>
<organism evidence="2 3">
    <name type="scientific">Theobroma cacao</name>
    <name type="common">Cacao</name>
    <name type="synonym">Cocoa</name>
    <dbReference type="NCBI Taxonomy" id="3641"/>
    <lineage>
        <taxon>Eukaryota</taxon>
        <taxon>Viridiplantae</taxon>
        <taxon>Streptophyta</taxon>
        <taxon>Embryophyta</taxon>
        <taxon>Tracheophyta</taxon>
        <taxon>Spermatophyta</taxon>
        <taxon>Magnoliopsida</taxon>
        <taxon>eudicotyledons</taxon>
        <taxon>Gunneridae</taxon>
        <taxon>Pentapetalae</taxon>
        <taxon>rosids</taxon>
        <taxon>malvids</taxon>
        <taxon>Malvales</taxon>
        <taxon>Malvaceae</taxon>
        <taxon>Byttnerioideae</taxon>
        <taxon>Theobroma</taxon>
    </lineage>
</organism>
<dbReference type="AlphaFoldDB" id="A0A061G1L4"/>
<accession>A0A061G1L4</accession>
<protein>
    <submittedName>
        <fullName evidence="2">Uncharacterized protein</fullName>
    </submittedName>
</protein>
<feature type="region of interest" description="Disordered" evidence="1">
    <location>
        <begin position="1"/>
        <end position="21"/>
    </location>
</feature>
<dbReference type="Proteomes" id="UP000026915">
    <property type="component" value="Chromosome 3"/>
</dbReference>
<dbReference type="InParanoid" id="A0A061G1L4"/>
<reference evidence="2 3" key="1">
    <citation type="journal article" date="2013" name="Genome Biol.">
        <title>The genome sequence of the most widely cultivated cacao type and its use to identify candidate genes regulating pod color.</title>
        <authorList>
            <person name="Motamayor J.C."/>
            <person name="Mockaitis K."/>
            <person name="Schmutz J."/>
            <person name="Haiminen N."/>
            <person name="Iii D.L."/>
            <person name="Cornejo O."/>
            <person name="Findley S.D."/>
            <person name="Zheng P."/>
            <person name="Utro F."/>
            <person name="Royaert S."/>
            <person name="Saski C."/>
            <person name="Jenkins J."/>
            <person name="Podicheti R."/>
            <person name="Zhao M."/>
            <person name="Scheffler B.E."/>
            <person name="Stack J.C."/>
            <person name="Feltus F.A."/>
            <person name="Mustiga G.M."/>
            <person name="Amores F."/>
            <person name="Phillips W."/>
            <person name="Marelli J.P."/>
            <person name="May G.D."/>
            <person name="Shapiro H."/>
            <person name="Ma J."/>
            <person name="Bustamante C.D."/>
            <person name="Schnell R.J."/>
            <person name="Main D."/>
            <person name="Gilbert D."/>
            <person name="Parida L."/>
            <person name="Kuhn D.N."/>
        </authorList>
    </citation>
    <scope>NUCLEOTIDE SEQUENCE [LARGE SCALE GENOMIC DNA]</scope>
    <source>
        <strain evidence="3">cv. Matina 1-6</strain>
    </source>
</reference>
<name>A0A061G1L4_THECC</name>